<name>A0A5D4T1C8_9BACI</name>
<accession>A0A5D4T1C8</accession>
<proteinExistence type="predicted"/>
<evidence type="ECO:0000313" key="2">
    <source>
        <dbReference type="Proteomes" id="UP000324517"/>
    </source>
</evidence>
<organism evidence="1 2">
    <name type="scientific">Sutcliffiella horikoshii</name>
    <dbReference type="NCBI Taxonomy" id="79883"/>
    <lineage>
        <taxon>Bacteria</taxon>
        <taxon>Bacillati</taxon>
        <taxon>Bacillota</taxon>
        <taxon>Bacilli</taxon>
        <taxon>Bacillales</taxon>
        <taxon>Bacillaceae</taxon>
        <taxon>Sutcliffiella</taxon>
    </lineage>
</organism>
<dbReference type="AlphaFoldDB" id="A0A5D4T1C8"/>
<dbReference type="OrthoDB" id="2739040at2"/>
<gene>
    <name evidence="1" type="ORF">FZC75_17720</name>
</gene>
<comment type="caution">
    <text evidence="1">The sequence shown here is derived from an EMBL/GenBank/DDBJ whole genome shotgun (WGS) entry which is preliminary data.</text>
</comment>
<dbReference type="EMBL" id="VTET01000009">
    <property type="protein sequence ID" value="TYS69403.1"/>
    <property type="molecule type" value="Genomic_DNA"/>
</dbReference>
<sequence length="191" mass="21896">MKILKVIIPLLLVSLLLAFLSGYRFTALSAAKSHAFLTKDAELMDQYEIGSTGVFLFKSDVEQEFRTVLTQKSGVFFSSRASMYIPYSTDEIQTVGGASFNYENDAGSFISVVSNDEEVAYIEAGVEPNIERKEIKKGERISFFFPFSEQIEFLYPTAYDEDGNELYYYGYPRETNVFHHEEFKWHKTGEQ</sequence>
<dbReference type="Proteomes" id="UP000324517">
    <property type="component" value="Unassembled WGS sequence"/>
</dbReference>
<reference evidence="1 2" key="1">
    <citation type="submission" date="2019-08" db="EMBL/GenBank/DDBJ databases">
        <title>Bacillus genomes from the desert of Cuatro Cienegas, Coahuila.</title>
        <authorList>
            <person name="Olmedo-Alvarez G."/>
        </authorList>
    </citation>
    <scope>NUCLEOTIDE SEQUENCE [LARGE SCALE GENOMIC DNA]</scope>
    <source>
        <strain evidence="1 2">CH98b_3T</strain>
    </source>
</reference>
<protein>
    <submittedName>
        <fullName evidence="1">Uncharacterized protein</fullName>
    </submittedName>
</protein>
<evidence type="ECO:0000313" key="1">
    <source>
        <dbReference type="EMBL" id="TYS69403.1"/>
    </source>
</evidence>